<dbReference type="GO" id="GO:0005886">
    <property type="term" value="C:plasma membrane"/>
    <property type="evidence" value="ECO:0007669"/>
    <property type="project" value="TreeGrafter"/>
</dbReference>
<reference evidence="7 8" key="1">
    <citation type="submission" date="2019-07" db="EMBL/GenBank/DDBJ databases">
        <title>Draft genome assembly of a fouling barnacle, Amphibalanus amphitrite (Darwin, 1854): The first reference genome for Thecostraca.</title>
        <authorList>
            <person name="Kim W."/>
        </authorList>
    </citation>
    <scope>NUCLEOTIDE SEQUENCE [LARGE SCALE GENOMIC DNA]</scope>
    <source>
        <strain evidence="7">SNU_AA5</strain>
        <tissue evidence="7">Soma without cirri and trophi</tissue>
    </source>
</reference>
<comment type="caution">
    <text evidence="7">The sequence shown here is derived from an EMBL/GenBank/DDBJ whole genome shotgun (WGS) entry which is preliminary data.</text>
</comment>
<evidence type="ECO:0000256" key="2">
    <source>
        <dbReference type="ARBA" id="ARBA00022692"/>
    </source>
</evidence>
<proteinExistence type="predicted"/>
<dbReference type="GO" id="GO:0005385">
    <property type="term" value="F:zinc ion transmembrane transporter activity"/>
    <property type="evidence" value="ECO:0007669"/>
    <property type="project" value="TreeGrafter"/>
</dbReference>
<evidence type="ECO:0000256" key="4">
    <source>
        <dbReference type="ARBA" id="ARBA00023136"/>
    </source>
</evidence>
<sequence length="341" mass="36751">MADSVLITKIVVLVLFFTVTMLCGLLPVMLLRLARFGTKRFQTGRMGALLSALRRRGDLLVSCVMCLGAGVLLATIFTHMIAESREVFAEIEKAGLLPELDLPLSELFLCAGFFLVFFIEEMAHTFMKHGRRRKHRRAAAAAEAAEAGEKTNDDPHVVDIGGQHAFRAYLIVIALSVHSVFEGFAAAFEDSAREVWLFFAAIMAHKAIVSFCIGEQLLTAKRSKCFVITNLCIFSMATPLGVLLGLLVASPELQGGASLLATGILQGLAAGTILYVTFFELLGPEQHKPGSGLIKFFAMLLGFALMLVIHHSAGHSHSHGGHAHAVGAHEATDRPTSADLA</sequence>
<keyword evidence="3 6" id="KW-1133">Transmembrane helix</keyword>
<organism evidence="7 8">
    <name type="scientific">Amphibalanus amphitrite</name>
    <name type="common">Striped barnacle</name>
    <name type="synonym">Balanus amphitrite</name>
    <dbReference type="NCBI Taxonomy" id="1232801"/>
    <lineage>
        <taxon>Eukaryota</taxon>
        <taxon>Metazoa</taxon>
        <taxon>Ecdysozoa</taxon>
        <taxon>Arthropoda</taxon>
        <taxon>Crustacea</taxon>
        <taxon>Multicrustacea</taxon>
        <taxon>Cirripedia</taxon>
        <taxon>Thoracica</taxon>
        <taxon>Thoracicalcarea</taxon>
        <taxon>Balanomorpha</taxon>
        <taxon>Balanoidea</taxon>
        <taxon>Balanidae</taxon>
        <taxon>Amphibalaninae</taxon>
        <taxon>Amphibalanus</taxon>
    </lineage>
</organism>
<keyword evidence="8" id="KW-1185">Reference proteome</keyword>
<feature type="transmembrane region" description="Helical" evidence="6">
    <location>
        <begin position="225"/>
        <end position="247"/>
    </location>
</feature>
<keyword evidence="2 6" id="KW-0812">Transmembrane</keyword>
<feature type="transmembrane region" description="Helical" evidence="6">
    <location>
        <begin position="293"/>
        <end position="313"/>
    </location>
</feature>
<evidence type="ECO:0000256" key="3">
    <source>
        <dbReference type="ARBA" id="ARBA00022989"/>
    </source>
</evidence>
<evidence type="ECO:0000313" key="7">
    <source>
        <dbReference type="EMBL" id="KAF0299214.1"/>
    </source>
</evidence>
<evidence type="ECO:0000313" key="8">
    <source>
        <dbReference type="Proteomes" id="UP000440578"/>
    </source>
</evidence>
<protein>
    <submittedName>
        <fullName evidence="7">Zinc transporter ZIP1</fullName>
    </submittedName>
</protein>
<evidence type="ECO:0000256" key="6">
    <source>
        <dbReference type="SAM" id="Phobius"/>
    </source>
</evidence>
<evidence type="ECO:0000256" key="5">
    <source>
        <dbReference type="SAM" id="MobiDB-lite"/>
    </source>
</evidence>
<name>A0A6A4W617_AMPAM</name>
<feature type="transmembrane region" description="Helical" evidence="6">
    <location>
        <begin position="6"/>
        <end position="31"/>
    </location>
</feature>
<comment type="subcellular location">
    <subcellularLocation>
        <location evidence="1">Membrane</location>
        <topology evidence="1">Multi-pass membrane protein</topology>
    </subcellularLocation>
</comment>
<dbReference type="InterPro" id="IPR003689">
    <property type="entry name" value="ZIP"/>
</dbReference>
<feature type="transmembrane region" description="Helical" evidence="6">
    <location>
        <begin position="194"/>
        <end position="213"/>
    </location>
</feature>
<feature type="transmembrane region" description="Helical" evidence="6">
    <location>
        <begin position="168"/>
        <end position="188"/>
    </location>
</feature>
<gene>
    <name evidence="7" type="primary">slc39a1_6</name>
    <name evidence="7" type="ORF">FJT64_003523</name>
</gene>
<feature type="transmembrane region" description="Helical" evidence="6">
    <location>
        <begin position="59"/>
        <end position="82"/>
    </location>
</feature>
<dbReference type="Pfam" id="PF02535">
    <property type="entry name" value="Zip"/>
    <property type="match status" value="1"/>
</dbReference>
<feature type="transmembrane region" description="Helical" evidence="6">
    <location>
        <begin position="102"/>
        <end position="127"/>
    </location>
</feature>
<feature type="transmembrane region" description="Helical" evidence="6">
    <location>
        <begin position="259"/>
        <end position="281"/>
    </location>
</feature>
<evidence type="ECO:0000256" key="1">
    <source>
        <dbReference type="ARBA" id="ARBA00004141"/>
    </source>
</evidence>
<dbReference type="OrthoDB" id="448280at2759"/>
<keyword evidence="4 6" id="KW-0472">Membrane</keyword>
<accession>A0A6A4W617</accession>
<dbReference type="AlphaFoldDB" id="A0A6A4W617"/>
<dbReference type="PANTHER" id="PTHR11040">
    <property type="entry name" value="ZINC/IRON TRANSPORTER"/>
    <property type="match status" value="1"/>
</dbReference>
<dbReference type="Proteomes" id="UP000440578">
    <property type="component" value="Unassembled WGS sequence"/>
</dbReference>
<dbReference type="PANTHER" id="PTHR11040:SF203">
    <property type="entry name" value="FI18611P1-RELATED"/>
    <property type="match status" value="1"/>
</dbReference>
<feature type="region of interest" description="Disordered" evidence="5">
    <location>
        <begin position="319"/>
        <end position="341"/>
    </location>
</feature>
<dbReference type="EMBL" id="VIIS01001383">
    <property type="protein sequence ID" value="KAF0299214.1"/>
    <property type="molecule type" value="Genomic_DNA"/>
</dbReference>